<proteinExistence type="predicted"/>
<dbReference type="AlphaFoldDB" id="A0AAE0BWT1"/>
<feature type="signal peptide" evidence="1">
    <location>
        <begin position="1"/>
        <end position="23"/>
    </location>
</feature>
<reference evidence="2 3" key="1">
    <citation type="journal article" date="2015" name="Genome Biol. Evol.">
        <title>Comparative Genomics of a Bacterivorous Green Alga Reveals Evolutionary Causalities and Consequences of Phago-Mixotrophic Mode of Nutrition.</title>
        <authorList>
            <person name="Burns J.A."/>
            <person name="Paasch A."/>
            <person name="Narechania A."/>
            <person name="Kim E."/>
        </authorList>
    </citation>
    <scope>NUCLEOTIDE SEQUENCE [LARGE SCALE GENOMIC DNA]</scope>
    <source>
        <strain evidence="2 3">PLY_AMNH</strain>
    </source>
</reference>
<accession>A0AAE0BWT1</accession>
<protein>
    <submittedName>
        <fullName evidence="2">Uncharacterized protein</fullName>
    </submittedName>
</protein>
<comment type="caution">
    <text evidence="2">The sequence shown here is derived from an EMBL/GenBank/DDBJ whole genome shotgun (WGS) entry which is preliminary data.</text>
</comment>
<evidence type="ECO:0000256" key="1">
    <source>
        <dbReference type="SAM" id="SignalP"/>
    </source>
</evidence>
<gene>
    <name evidence="2" type="ORF">CYMTET_47040</name>
</gene>
<dbReference type="Proteomes" id="UP001190700">
    <property type="component" value="Unassembled WGS sequence"/>
</dbReference>
<evidence type="ECO:0000313" key="3">
    <source>
        <dbReference type="Proteomes" id="UP001190700"/>
    </source>
</evidence>
<keyword evidence="3" id="KW-1185">Reference proteome</keyword>
<evidence type="ECO:0000313" key="2">
    <source>
        <dbReference type="EMBL" id="KAK3243300.1"/>
    </source>
</evidence>
<feature type="chain" id="PRO_5042084520" evidence="1">
    <location>
        <begin position="24"/>
        <end position="439"/>
    </location>
</feature>
<sequence length="439" mass="47625">MPCKAVRPGGLFIIAHMITATAAVSELGTKWRTLASDRTLRTGAWAEGPGERLGQICDPWRGPGDTDFSADDALEGCVVVWYSAAHDNFTVADLPLDQQNNFQNTQHYKVAWNYHQSGMKATSLPRPAEDIDPVCYVVNHEGNMTLGYEEGNGDRLLPCPGARGGAPFTEQQIIGASDAELQDFCAQCYQGVCTRQRSTNPKTCGGDREGGVEVGAGDEDDDVVQMVRQVDSAYHCHLTMADEGACDYVQYNQHEESREYNMSSGVLCGWEQIRVLNITYCDCTLARDRANNCNRNECLRMATNGVVCGNCGGCDQNAAYEQIFGAVGEFGASPYAGVCAMASEAPTPEEREEAKMLCSQGLFCRSSNLRSSGCVFHCERFPEDSKCTAADEVSDASARKLLALAGFEESDAAILSAEDDMPSERAATLTSLRGTKMLF</sequence>
<keyword evidence="1" id="KW-0732">Signal</keyword>
<name>A0AAE0BWT1_9CHLO</name>
<dbReference type="EMBL" id="LGRX02032980">
    <property type="protein sequence ID" value="KAK3243300.1"/>
    <property type="molecule type" value="Genomic_DNA"/>
</dbReference>
<organism evidence="2 3">
    <name type="scientific">Cymbomonas tetramitiformis</name>
    <dbReference type="NCBI Taxonomy" id="36881"/>
    <lineage>
        <taxon>Eukaryota</taxon>
        <taxon>Viridiplantae</taxon>
        <taxon>Chlorophyta</taxon>
        <taxon>Pyramimonadophyceae</taxon>
        <taxon>Pyramimonadales</taxon>
        <taxon>Pyramimonadaceae</taxon>
        <taxon>Cymbomonas</taxon>
    </lineage>
</organism>